<gene>
    <name evidence="1" type="ORF">SD72_01150</name>
</gene>
<reference evidence="1 2" key="1">
    <citation type="submission" date="2015-01" db="EMBL/GenBank/DDBJ databases">
        <title>Draft genome sequence of Leucobacter komagatae strain VKM ST2845.</title>
        <authorList>
            <person name="Karlyshev A.V."/>
            <person name="Kudryashova E.B."/>
        </authorList>
    </citation>
    <scope>NUCLEOTIDE SEQUENCE [LARGE SCALE GENOMIC DNA]</scope>
    <source>
        <strain evidence="1 2">VKM ST2845</strain>
    </source>
</reference>
<comment type="caution">
    <text evidence="1">The sequence shown here is derived from an EMBL/GenBank/DDBJ whole genome shotgun (WGS) entry which is preliminary data.</text>
</comment>
<accession>A0A0D0IQF2</accession>
<dbReference type="RefSeq" id="WP_042542569.1">
    <property type="nucleotide sequence ID" value="NZ_JXSQ01000001.1"/>
</dbReference>
<evidence type="ECO:0000313" key="2">
    <source>
        <dbReference type="Proteomes" id="UP000032120"/>
    </source>
</evidence>
<dbReference type="EMBL" id="JXSQ01000001">
    <property type="protein sequence ID" value="KIP53819.1"/>
    <property type="molecule type" value="Genomic_DNA"/>
</dbReference>
<name>A0A0D0IQF2_9MICO</name>
<organism evidence="1 2">
    <name type="scientific">Leucobacter komagatae</name>
    <dbReference type="NCBI Taxonomy" id="55969"/>
    <lineage>
        <taxon>Bacteria</taxon>
        <taxon>Bacillati</taxon>
        <taxon>Actinomycetota</taxon>
        <taxon>Actinomycetes</taxon>
        <taxon>Micrococcales</taxon>
        <taxon>Microbacteriaceae</taxon>
        <taxon>Leucobacter</taxon>
    </lineage>
</organism>
<evidence type="ECO:0000313" key="1">
    <source>
        <dbReference type="EMBL" id="KIP53819.1"/>
    </source>
</evidence>
<keyword evidence="2" id="KW-1185">Reference proteome</keyword>
<sequence>MKPQGYSLAEQVRARSLVFDRGDAVMVPLHTAPALALRAAELALGGPAAFAGFNQLGHAVYRREEEGGR</sequence>
<protein>
    <submittedName>
        <fullName evidence="1">Uncharacterized protein</fullName>
    </submittedName>
</protein>
<dbReference type="Proteomes" id="UP000032120">
    <property type="component" value="Unassembled WGS sequence"/>
</dbReference>
<proteinExistence type="predicted"/>
<dbReference type="AlphaFoldDB" id="A0A0D0IQF2"/>